<dbReference type="InterPro" id="IPR002589">
    <property type="entry name" value="Macro_dom"/>
</dbReference>
<dbReference type="CDD" id="cd02908">
    <property type="entry name" value="Macro_OAADPr_deacetylase"/>
    <property type="match status" value="1"/>
</dbReference>
<reference evidence="2 3" key="1">
    <citation type="submission" date="2020-08" db="EMBL/GenBank/DDBJ databases">
        <title>Genome public.</title>
        <authorList>
            <person name="Liu C."/>
            <person name="Sun Q."/>
        </authorList>
    </citation>
    <scope>NUCLEOTIDE SEQUENCE [LARGE SCALE GENOMIC DNA]</scope>
    <source>
        <strain evidence="2 3">NSJ-56</strain>
    </source>
</reference>
<gene>
    <name evidence="2" type="ORF">H8S64_08135</name>
</gene>
<dbReference type="RefSeq" id="WP_099292794.1">
    <property type="nucleotide sequence ID" value="NZ_JACOOH010000003.1"/>
</dbReference>
<evidence type="ECO:0000313" key="3">
    <source>
        <dbReference type="Proteomes" id="UP000646484"/>
    </source>
</evidence>
<evidence type="ECO:0000259" key="1">
    <source>
        <dbReference type="PROSITE" id="PS51154"/>
    </source>
</evidence>
<dbReference type="SMART" id="SM00506">
    <property type="entry name" value="A1pp"/>
    <property type="match status" value="1"/>
</dbReference>
<dbReference type="InterPro" id="IPR043472">
    <property type="entry name" value="Macro_dom-like"/>
</dbReference>
<dbReference type="SUPFAM" id="SSF52949">
    <property type="entry name" value="Macro domain-like"/>
    <property type="match status" value="1"/>
</dbReference>
<feature type="domain" description="Macro" evidence="1">
    <location>
        <begin position="1"/>
        <end position="170"/>
    </location>
</feature>
<sequence length="171" mass="18435">MERLKIIEADITVLDTDAIVNAANSSLLGGGGVDGAIHRAAGKELLAECRTLGGCKTGEAKITKGYNLKARHVIHTVGPVYSDGQHGEPQLLAACYRNSLELAAKNGLKTIAFPLISTGVYGYPMEDAARIALREIMTFLIAHPDFEQVVVACYNHRAREIVESAKMNMQI</sequence>
<dbReference type="EMBL" id="JACOOH010000003">
    <property type="protein sequence ID" value="MBC5621064.1"/>
    <property type="molecule type" value="Genomic_DNA"/>
</dbReference>
<proteinExistence type="predicted"/>
<dbReference type="Proteomes" id="UP000646484">
    <property type="component" value="Unassembled WGS sequence"/>
</dbReference>
<accession>A0ABR7CZM7</accession>
<evidence type="ECO:0000313" key="2">
    <source>
        <dbReference type="EMBL" id="MBC5621064.1"/>
    </source>
</evidence>
<dbReference type="NCBIfam" id="NF001664">
    <property type="entry name" value="PRK00431.1-6"/>
    <property type="match status" value="1"/>
</dbReference>
<dbReference type="PANTHER" id="PTHR11106:SF27">
    <property type="entry name" value="MACRO DOMAIN-CONTAINING PROTEIN"/>
    <property type="match status" value="1"/>
</dbReference>
<keyword evidence="3" id="KW-1185">Reference proteome</keyword>
<dbReference type="Gene3D" id="3.40.220.10">
    <property type="entry name" value="Leucine Aminopeptidase, subunit E, domain 1"/>
    <property type="match status" value="1"/>
</dbReference>
<name>A0ABR7CZM7_9BACT</name>
<dbReference type="PANTHER" id="PTHR11106">
    <property type="entry name" value="GANGLIOSIDE INDUCED DIFFERENTIATION ASSOCIATED PROTEIN 2-RELATED"/>
    <property type="match status" value="1"/>
</dbReference>
<dbReference type="Pfam" id="PF01661">
    <property type="entry name" value="Macro"/>
    <property type="match status" value="1"/>
</dbReference>
<organism evidence="2 3">
    <name type="scientific">Butyricimonas hominis</name>
    <dbReference type="NCBI Taxonomy" id="2763032"/>
    <lineage>
        <taxon>Bacteria</taxon>
        <taxon>Pseudomonadati</taxon>
        <taxon>Bacteroidota</taxon>
        <taxon>Bacteroidia</taxon>
        <taxon>Bacteroidales</taxon>
        <taxon>Odoribacteraceae</taxon>
        <taxon>Butyricimonas</taxon>
    </lineage>
</organism>
<protein>
    <submittedName>
        <fullName evidence="2">O-acetyl-ADP-ribose deacetylase</fullName>
    </submittedName>
</protein>
<comment type="caution">
    <text evidence="2">The sequence shown here is derived from an EMBL/GenBank/DDBJ whole genome shotgun (WGS) entry which is preliminary data.</text>
</comment>
<dbReference type="PROSITE" id="PS51154">
    <property type="entry name" value="MACRO"/>
    <property type="match status" value="1"/>
</dbReference>